<protein>
    <recommendedName>
        <fullName evidence="10">Potassium transport protein</fullName>
    </recommendedName>
</protein>
<evidence type="ECO:0000256" key="7">
    <source>
        <dbReference type="ARBA" id="ARBA00022989"/>
    </source>
</evidence>
<evidence type="ECO:0000313" key="13">
    <source>
        <dbReference type="Proteomes" id="UP000279236"/>
    </source>
</evidence>
<dbReference type="InterPro" id="IPR004773">
    <property type="entry name" value="K/Na_transp_Trk1/HKT1"/>
</dbReference>
<evidence type="ECO:0000256" key="8">
    <source>
        <dbReference type="ARBA" id="ARBA00023065"/>
    </source>
</evidence>
<keyword evidence="5 10" id="KW-0812">Transmembrane</keyword>
<dbReference type="AlphaFoldDB" id="A0A427XZN6"/>
<keyword evidence="4 10" id="KW-0633">Potassium transport</keyword>
<evidence type="ECO:0000256" key="4">
    <source>
        <dbReference type="ARBA" id="ARBA00022538"/>
    </source>
</evidence>
<gene>
    <name evidence="12" type="primary">TRK1</name>
    <name evidence="12" type="ORF">EHS24_005804</name>
</gene>
<keyword evidence="3 10" id="KW-0813">Transport</keyword>
<feature type="transmembrane region" description="Helical" evidence="10">
    <location>
        <begin position="61"/>
        <end position="79"/>
    </location>
</feature>
<sequence>MPPNIPRHLELPGFVERWRSWLSANLNFYRVHMLCFTIIPLIFSGIMYACNTQIQIPYIDCLFVCFSAMCVTGLATINLSTLSTFQQFILYFQMLIGSTVRVALIKESRCLTAPDLRLYHHGVGAQFRHVLKERDRKHRAMRLAKTLTRIPTTQPISALRRRFTRRPEETEHDVSGKSTPDAVPAKKKAPGKLTKDMIQRIDGGGIGMVNPMGWYAAGGTPTPSAGASRVGSRVPSPDPDDVKVHGAEIDHINYIDGEAHPMQTVESPGELSPIERAVSESSTTGAPSTTGSEDGKRQGSNEDAWVSPSYRLGAELGPVQTNDSLPAVPTGPVRSTTEPTRTPYAGLALSDDAFPRSKTIAFDDVEDGLDHELHLGRDREPGFFARTPTMRSDIDGLRRVNTTGSEHPYDGQGLRRTQSRFIETKNTGYGGFPTPIQLIGDLVHKVFPQTSTKLHQSITMPRTNTISGRGSVMGDGAEVPYISFSATVGRNSKFQNLTQEQMDELGGVEYRALRLLFWVVLSYWICLPLAGACIIAPYINAGNRYADVFNEQPKHVRIPWFAFFQATSAFSNTGVSLVDKSMVPFQTAYLMSVVVMLLILLGNTCFPIMLRFILWSMYKMVPATSNSHESLKFLLDHPRRCFIYLFPSTHTWFLLIIVFVLTMIDWWSFLVLDRGNEVIDSLPYGTRLAAGLFQSCAVRAAGFVIVNMNAVAPAVKVLYVLMMYISVYPIAMSVRATNVYEERALGLFEEEDPEDEEEDEEMQHTEGASAVAKYLGWHARRQLAFDMWWIALALWLVCIIERGALSDPANYEWMNIFNIIFELVSAYGTVGLSLGLPYDNYSLCGSFRTLSKLVFIVVMLRGRHRGLPVAIDRAVMLPKDFTESDERAMEDRLRRSRSRRASSYGGDFLSQTGSQMPHTFTMATDGAGQYGFTSMVQPPSPRLPVRRDSTSSMRRGDPSTAAPGPIRVFHRRTGSTASVDGGSPMTPTTLHFSLNTQGGGHQAHSGSPTNYTGMFPGSSLAPVPESVWSRRNTETDTTNPSTGSTATAVAPDSPVSTGPAAESAVTDSPEGRDVADKATDSNAQSA</sequence>
<feature type="region of interest" description="Disordered" evidence="11">
    <location>
        <begin position="930"/>
        <end position="1086"/>
    </location>
</feature>
<feature type="region of interest" description="Disordered" evidence="11">
    <location>
        <begin position="262"/>
        <end position="346"/>
    </location>
</feature>
<feature type="compositionally biased region" description="Basic and acidic residues" evidence="11">
    <location>
        <begin position="165"/>
        <end position="175"/>
    </location>
</feature>
<feature type="transmembrane region" description="Helical" evidence="10">
    <location>
        <begin position="588"/>
        <end position="610"/>
    </location>
</feature>
<dbReference type="InterPro" id="IPR015958">
    <property type="entry name" value="Trk1_fungi"/>
</dbReference>
<evidence type="ECO:0000256" key="5">
    <source>
        <dbReference type="ARBA" id="ARBA00022692"/>
    </source>
</evidence>
<dbReference type="InterPro" id="IPR003445">
    <property type="entry name" value="Cat_transpt"/>
</dbReference>
<reference evidence="12 13" key="1">
    <citation type="submission" date="2018-11" db="EMBL/GenBank/DDBJ databases">
        <title>Genome sequence of Apiotrichum porosum DSM 27194.</title>
        <authorList>
            <person name="Aliyu H."/>
            <person name="Gorte O."/>
            <person name="Ochsenreither K."/>
        </authorList>
    </citation>
    <scope>NUCLEOTIDE SEQUENCE [LARGE SCALE GENOMIC DNA]</scope>
    <source>
        <strain evidence="12 13">DSM 27194</strain>
    </source>
</reference>
<dbReference type="OrthoDB" id="9999863at2759"/>
<feature type="compositionally biased region" description="Basic and acidic residues" evidence="11">
    <location>
        <begin position="945"/>
        <end position="957"/>
    </location>
</feature>
<comment type="subcellular location">
    <subcellularLocation>
        <location evidence="1">Membrane</location>
        <topology evidence="1">Multi-pass membrane protein</topology>
    </subcellularLocation>
</comment>
<feature type="compositionally biased region" description="Low complexity" evidence="11">
    <location>
        <begin position="279"/>
        <end position="292"/>
    </location>
</feature>
<evidence type="ECO:0000256" key="9">
    <source>
        <dbReference type="ARBA" id="ARBA00023136"/>
    </source>
</evidence>
<dbReference type="PANTHER" id="PTHR31064:SF30">
    <property type="entry name" value="HIGH-AFFINITY POTASSIUM TRANSPORT PROTEIN-RELATED"/>
    <property type="match status" value="1"/>
</dbReference>
<evidence type="ECO:0000256" key="2">
    <source>
        <dbReference type="ARBA" id="ARBA00009137"/>
    </source>
</evidence>
<feature type="region of interest" description="Disordered" evidence="11">
    <location>
        <begin position="164"/>
        <end position="192"/>
    </location>
</feature>
<keyword evidence="7 10" id="KW-1133">Transmembrane helix</keyword>
<feature type="transmembrane region" description="Helical" evidence="10">
    <location>
        <begin position="717"/>
        <end position="736"/>
    </location>
</feature>
<feature type="region of interest" description="Disordered" evidence="11">
    <location>
        <begin position="220"/>
        <end position="241"/>
    </location>
</feature>
<keyword evidence="8 10" id="KW-0406">Ion transport</keyword>
<name>A0A427XZN6_9TREE</name>
<dbReference type="Proteomes" id="UP000279236">
    <property type="component" value="Unassembled WGS sequence"/>
</dbReference>
<dbReference type="GO" id="GO:0030007">
    <property type="term" value="P:intracellular potassium ion homeostasis"/>
    <property type="evidence" value="ECO:0007669"/>
    <property type="project" value="UniProtKB-UniRule"/>
</dbReference>
<evidence type="ECO:0000313" key="12">
    <source>
        <dbReference type="EMBL" id="RSH84289.1"/>
    </source>
</evidence>
<keyword evidence="6 10" id="KW-0630">Potassium</keyword>
<evidence type="ECO:0000256" key="3">
    <source>
        <dbReference type="ARBA" id="ARBA00022448"/>
    </source>
</evidence>
<proteinExistence type="inferred from homology"/>
<evidence type="ECO:0000256" key="6">
    <source>
        <dbReference type="ARBA" id="ARBA00022958"/>
    </source>
</evidence>
<dbReference type="RefSeq" id="XP_028477737.1">
    <property type="nucleotide sequence ID" value="XM_028621285.1"/>
</dbReference>
<feature type="transmembrane region" description="Helical" evidence="10">
    <location>
        <begin position="515"/>
        <end position="539"/>
    </location>
</feature>
<dbReference type="GeneID" id="39590347"/>
<dbReference type="PANTHER" id="PTHR31064">
    <property type="entry name" value="POTASSIUM TRANSPORT PROTEIN DDB_G0292412-RELATED"/>
    <property type="match status" value="1"/>
</dbReference>
<feature type="compositionally biased region" description="Polar residues" evidence="11">
    <location>
        <begin position="985"/>
        <end position="996"/>
    </location>
</feature>
<dbReference type="NCBIfam" id="TIGR00934">
    <property type="entry name" value="2a38euk"/>
    <property type="match status" value="1"/>
</dbReference>
<feature type="transmembrane region" description="Helical" evidence="10">
    <location>
        <begin position="641"/>
        <end position="664"/>
    </location>
</feature>
<dbReference type="PIRSF" id="PIRSF002450">
    <property type="entry name" value="K+_transpter_TRK"/>
    <property type="match status" value="1"/>
</dbReference>
<evidence type="ECO:0000256" key="10">
    <source>
        <dbReference type="PIRNR" id="PIRNR002450"/>
    </source>
</evidence>
<feature type="transmembrane region" description="Helical" evidence="10">
    <location>
        <begin position="28"/>
        <end position="49"/>
    </location>
</feature>
<comment type="caution">
    <text evidence="12">The sequence shown here is derived from an EMBL/GenBank/DDBJ whole genome shotgun (WGS) entry which is preliminary data.</text>
</comment>
<keyword evidence="9 10" id="KW-0472">Membrane</keyword>
<organism evidence="12 13">
    <name type="scientific">Apiotrichum porosum</name>
    <dbReference type="NCBI Taxonomy" id="105984"/>
    <lineage>
        <taxon>Eukaryota</taxon>
        <taxon>Fungi</taxon>
        <taxon>Dikarya</taxon>
        <taxon>Basidiomycota</taxon>
        <taxon>Agaricomycotina</taxon>
        <taxon>Tremellomycetes</taxon>
        <taxon>Trichosporonales</taxon>
        <taxon>Trichosporonaceae</taxon>
        <taxon>Apiotrichum</taxon>
    </lineage>
</organism>
<dbReference type="EMBL" id="RSCE01000003">
    <property type="protein sequence ID" value="RSH84289.1"/>
    <property type="molecule type" value="Genomic_DNA"/>
</dbReference>
<dbReference type="GO" id="GO:0005886">
    <property type="term" value="C:plasma membrane"/>
    <property type="evidence" value="ECO:0007669"/>
    <property type="project" value="InterPro"/>
</dbReference>
<dbReference type="Pfam" id="PF02386">
    <property type="entry name" value="TrkH"/>
    <property type="match status" value="1"/>
</dbReference>
<feature type="compositionally biased region" description="Polar residues" evidence="11">
    <location>
        <begin position="1035"/>
        <end position="1047"/>
    </location>
</feature>
<dbReference type="GO" id="GO:0140107">
    <property type="term" value="F:high-affinity potassium ion transmembrane transporter activity"/>
    <property type="evidence" value="ECO:0007669"/>
    <property type="project" value="TreeGrafter"/>
</dbReference>
<feature type="compositionally biased region" description="Basic and acidic residues" evidence="11">
    <location>
        <begin position="1069"/>
        <end position="1079"/>
    </location>
</feature>
<comment type="similarity">
    <text evidence="2 10">Belongs to the TrkH potassium transport family.</text>
</comment>
<feature type="region of interest" description="Disordered" evidence="11">
    <location>
        <begin position="886"/>
        <end position="917"/>
    </location>
</feature>
<evidence type="ECO:0000256" key="1">
    <source>
        <dbReference type="ARBA" id="ARBA00004141"/>
    </source>
</evidence>
<evidence type="ECO:0000256" key="11">
    <source>
        <dbReference type="SAM" id="MobiDB-lite"/>
    </source>
</evidence>
<dbReference type="InterPro" id="IPR051143">
    <property type="entry name" value="TrkH_K-transport"/>
</dbReference>
<accession>A0A427XZN6</accession>
<feature type="transmembrane region" description="Helical" evidence="10">
    <location>
        <begin position="816"/>
        <end position="834"/>
    </location>
</feature>
<dbReference type="GO" id="GO:1990573">
    <property type="term" value="P:potassium ion import across plasma membrane"/>
    <property type="evidence" value="ECO:0007669"/>
    <property type="project" value="TreeGrafter"/>
</dbReference>
<feature type="transmembrane region" description="Helical" evidence="10">
    <location>
        <begin position="787"/>
        <end position="804"/>
    </location>
</feature>
<dbReference type="STRING" id="105984.A0A427XZN6"/>
<keyword evidence="13" id="KW-1185">Reference proteome</keyword>